<name>A0A0F5K3D2_9BURK</name>
<gene>
    <name evidence="7" type="ORF">WM40_08130</name>
</gene>
<protein>
    <submittedName>
        <fullName evidence="7">Sugar kinase</fullName>
    </submittedName>
</protein>
<dbReference type="Gene3D" id="3.40.1190.20">
    <property type="match status" value="1"/>
</dbReference>
<evidence type="ECO:0000256" key="3">
    <source>
        <dbReference type="ARBA" id="ARBA00022741"/>
    </source>
</evidence>
<dbReference type="Proteomes" id="UP000033618">
    <property type="component" value="Unassembled WGS sequence"/>
</dbReference>
<proteinExistence type="inferred from homology"/>
<dbReference type="InterPro" id="IPR029056">
    <property type="entry name" value="Ribokinase-like"/>
</dbReference>
<dbReference type="EMBL" id="LAQU01000006">
    <property type="protein sequence ID" value="KKB64027.1"/>
    <property type="molecule type" value="Genomic_DNA"/>
</dbReference>
<dbReference type="InterPro" id="IPR002173">
    <property type="entry name" value="Carboh/pur_kinase_PfkB_CS"/>
</dbReference>
<keyword evidence="3" id="KW-0547">Nucleotide-binding</keyword>
<keyword evidence="2" id="KW-0808">Transferase</keyword>
<dbReference type="Pfam" id="PF00294">
    <property type="entry name" value="PfkB"/>
    <property type="match status" value="1"/>
</dbReference>
<organism evidence="7 8">
    <name type="scientific">Robbsia andropogonis</name>
    <dbReference type="NCBI Taxonomy" id="28092"/>
    <lineage>
        <taxon>Bacteria</taxon>
        <taxon>Pseudomonadati</taxon>
        <taxon>Pseudomonadota</taxon>
        <taxon>Betaproteobacteria</taxon>
        <taxon>Burkholderiales</taxon>
        <taxon>Burkholderiaceae</taxon>
        <taxon>Robbsia</taxon>
    </lineage>
</organism>
<sequence>MWSNDASRALPRLLVFGEALTDFVHRGDGQWQSAAGGACWNVARVAAVLGIHTGWGGAVSNDPFGQEIINLSARANLDARYLQVVDKAPLIAMVHRTNPPEYGFLGNDSADLAFDESLLPAGWEAACSLAHFGCISLVRQPLGARLTAIARRLRDGGARISFDANYRNLMGPDYPAYFEDMVAHADIVKVSDEDLSRIYPHREPQTSLDAVLAMMQAPPPARAAGHSPFSTADRMVLYTRGAEGMTLFSGKQRIVQNAITVAVSDTVGAGDACIGGLLASLLLHPEEPLPVHVRFAAATAACACMHTGAHAPTRAEVDALLHADTAMQGAA</sequence>
<evidence type="ECO:0000256" key="5">
    <source>
        <dbReference type="ARBA" id="ARBA00022840"/>
    </source>
</evidence>
<evidence type="ECO:0000259" key="6">
    <source>
        <dbReference type="Pfam" id="PF00294"/>
    </source>
</evidence>
<keyword evidence="4 7" id="KW-0418">Kinase</keyword>
<dbReference type="InterPro" id="IPR011611">
    <property type="entry name" value="PfkB_dom"/>
</dbReference>
<keyword evidence="8" id="KW-1185">Reference proteome</keyword>
<comment type="caution">
    <text evidence="7">The sequence shown here is derived from an EMBL/GenBank/DDBJ whole genome shotgun (WGS) entry which is preliminary data.</text>
</comment>
<dbReference type="PROSITE" id="PS00584">
    <property type="entry name" value="PFKB_KINASES_2"/>
    <property type="match status" value="1"/>
</dbReference>
<feature type="domain" description="Carbohydrate kinase PfkB" evidence="6">
    <location>
        <begin position="12"/>
        <end position="313"/>
    </location>
</feature>
<dbReference type="PATRIC" id="fig|28092.6.peg.1926"/>
<evidence type="ECO:0000313" key="7">
    <source>
        <dbReference type="EMBL" id="KKB64027.1"/>
    </source>
</evidence>
<dbReference type="InterPro" id="IPR050306">
    <property type="entry name" value="PfkB_Carbo_kinase"/>
</dbReference>
<dbReference type="GO" id="GO:0005524">
    <property type="term" value="F:ATP binding"/>
    <property type="evidence" value="ECO:0007669"/>
    <property type="project" value="UniProtKB-KW"/>
</dbReference>
<keyword evidence="5" id="KW-0067">ATP-binding</keyword>
<dbReference type="PANTHER" id="PTHR43085:SF1">
    <property type="entry name" value="PSEUDOURIDINE KINASE-RELATED"/>
    <property type="match status" value="1"/>
</dbReference>
<evidence type="ECO:0000256" key="1">
    <source>
        <dbReference type="ARBA" id="ARBA00010688"/>
    </source>
</evidence>
<evidence type="ECO:0000256" key="4">
    <source>
        <dbReference type="ARBA" id="ARBA00022777"/>
    </source>
</evidence>
<accession>A0A0F5K3D2</accession>
<comment type="similarity">
    <text evidence="1">Belongs to the carbohydrate kinase PfkB family.</text>
</comment>
<dbReference type="GO" id="GO:0016301">
    <property type="term" value="F:kinase activity"/>
    <property type="evidence" value="ECO:0007669"/>
    <property type="project" value="UniProtKB-KW"/>
</dbReference>
<dbReference type="CDD" id="cd01167">
    <property type="entry name" value="bac_FRK"/>
    <property type="match status" value="1"/>
</dbReference>
<dbReference type="OrthoDB" id="9779730at2"/>
<dbReference type="STRING" id="28092.WM40_08130"/>
<dbReference type="SUPFAM" id="SSF53613">
    <property type="entry name" value="Ribokinase-like"/>
    <property type="match status" value="1"/>
</dbReference>
<dbReference type="AlphaFoldDB" id="A0A0F5K3D2"/>
<reference evidence="7 8" key="1">
    <citation type="submission" date="2015-03" db="EMBL/GenBank/DDBJ databases">
        <title>Draft Genome Sequence of Burkholderia andropogonis type strain ICMP2807, isolated from Sorghum bicolor.</title>
        <authorList>
            <person name="Lopes-Santos L."/>
            <person name="Castro D.B."/>
            <person name="Ottoboni L.M."/>
            <person name="Park D."/>
            <person name="Weirc B.S."/>
            <person name="Destefano S.A."/>
        </authorList>
    </citation>
    <scope>NUCLEOTIDE SEQUENCE [LARGE SCALE GENOMIC DNA]</scope>
    <source>
        <strain evidence="7 8">ICMP2807</strain>
    </source>
</reference>
<dbReference type="PANTHER" id="PTHR43085">
    <property type="entry name" value="HEXOKINASE FAMILY MEMBER"/>
    <property type="match status" value="1"/>
</dbReference>
<evidence type="ECO:0000256" key="2">
    <source>
        <dbReference type="ARBA" id="ARBA00022679"/>
    </source>
</evidence>
<evidence type="ECO:0000313" key="8">
    <source>
        <dbReference type="Proteomes" id="UP000033618"/>
    </source>
</evidence>